<dbReference type="InterPro" id="IPR013103">
    <property type="entry name" value="RVT_2"/>
</dbReference>
<protein>
    <recommendedName>
        <fullName evidence="1">Reverse transcriptase Ty1/copia-type domain-containing protein</fullName>
    </recommendedName>
</protein>
<dbReference type="Pfam" id="PF07727">
    <property type="entry name" value="RVT_2"/>
    <property type="match status" value="1"/>
</dbReference>
<dbReference type="PANTHER" id="PTHR11439">
    <property type="entry name" value="GAG-POL-RELATED RETROTRANSPOSON"/>
    <property type="match status" value="1"/>
</dbReference>
<dbReference type="PANTHER" id="PTHR11439:SF483">
    <property type="entry name" value="PEPTIDE SYNTHASE GLIP-LIKE, PUTATIVE (AFU_ORTHOLOGUE AFUA_3G12920)-RELATED"/>
    <property type="match status" value="1"/>
</dbReference>
<organism evidence="2 3">
    <name type="scientific">Bondarzewia mesenterica</name>
    <dbReference type="NCBI Taxonomy" id="1095465"/>
    <lineage>
        <taxon>Eukaryota</taxon>
        <taxon>Fungi</taxon>
        <taxon>Dikarya</taxon>
        <taxon>Basidiomycota</taxon>
        <taxon>Agaricomycotina</taxon>
        <taxon>Agaricomycetes</taxon>
        <taxon>Russulales</taxon>
        <taxon>Bondarzewiaceae</taxon>
        <taxon>Bondarzewia</taxon>
    </lineage>
</organism>
<sequence length="353" mass="39386">MQISAKWSLYFRSTSSGICILTIHVDDLNLAGSTKDEIHSIKISLQKHFDIIELGPVQWLVGLAITCNLSTHTITISQIGLIDSILHKFHLTDAHPVSIPLDHNVKLTHVDCSSSDSNKQLMMTVPYRELISCLMYLSIGSQPDISFAVQHLSQFNVNPGPYHWTAAKHVVHYLKGTRTHGLILGSTKPLILYEYTDTSFGSTPEPIGSRCSVSGFSFSLGSGLILWSSKCQSLTAMSTYEAEFIAAAHTCKEALWFYTILTSLDLKPTSATLIHCDNQSAIRLTQDQAFYDKSKHIDIQHHFIRDHVALHNIQFDYISTKDNITDAFTKALPKAAHLHFRSLIGLEPLPDTR</sequence>
<feature type="domain" description="Reverse transcriptase Ty1/copia-type" evidence="1">
    <location>
        <begin position="3"/>
        <end position="101"/>
    </location>
</feature>
<comment type="caution">
    <text evidence="2">The sequence shown here is derived from an EMBL/GenBank/DDBJ whole genome shotgun (WGS) entry which is preliminary data.</text>
</comment>
<dbReference type="AlphaFoldDB" id="A0A4S4L4Q8"/>
<dbReference type="OrthoDB" id="3344688at2759"/>
<name>A0A4S4L4Q8_9AGAM</name>
<keyword evidence="3" id="KW-1185">Reference proteome</keyword>
<gene>
    <name evidence="2" type="ORF">EW146_g9646</name>
</gene>
<dbReference type="EMBL" id="SGPL01000891">
    <property type="protein sequence ID" value="THH06319.1"/>
    <property type="molecule type" value="Genomic_DNA"/>
</dbReference>
<accession>A0A4S4L4Q8</accession>
<dbReference type="CDD" id="cd09272">
    <property type="entry name" value="RNase_HI_RT_Ty1"/>
    <property type="match status" value="1"/>
</dbReference>
<evidence type="ECO:0000259" key="1">
    <source>
        <dbReference type="Pfam" id="PF07727"/>
    </source>
</evidence>
<evidence type="ECO:0000313" key="3">
    <source>
        <dbReference type="Proteomes" id="UP000310158"/>
    </source>
</evidence>
<evidence type="ECO:0000313" key="2">
    <source>
        <dbReference type="EMBL" id="THH06319.1"/>
    </source>
</evidence>
<reference evidence="2 3" key="1">
    <citation type="submission" date="2019-02" db="EMBL/GenBank/DDBJ databases">
        <title>Genome sequencing of the rare red list fungi Bondarzewia mesenterica.</title>
        <authorList>
            <person name="Buettner E."/>
            <person name="Kellner H."/>
        </authorList>
    </citation>
    <scope>NUCLEOTIDE SEQUENCE [LARGE SCALE GENOMIC DNA]</scope>
    <source>
        <strain evidence="2 3">DSM 108281</strain>
    </source>
</reference>
<proteinExistence type="predicted"/>
<dbReference type="Proteomes" id="UP000310158">
    <property type="component" value="Unassembled WGS sequence"/>
</dbReference>